<keyword evidence="2" id="KW-1185">Reference proteome</keyword>
<evidence type="ECO:0000313" key="2">
    <source>
        <dbReference type="Proteomes" id="UP000006873"/>
    </source>
</evidence>
<reference key="1">
    <citation type="submission" date="2010-09" db="EMBL/GenBank/DDBJ databases">
        <authorList>
            <person name="Roh H."/>
            <person name="Ko H.-J."/>
            <person name="Kim D."/>
            <person name="Choi D.G."/>
            <person name="Park S."/>
            <person name="Kim S."/>
            <person name="Kim K.H."/>
            <person name="Chang I.S."/>
            <person name="Choi I.-G."/>
        </authorList>
    </citation>
    <scope>NUCLEOTIDE SEQUENCE</scope>
    <source>
        <strain>KIST612</strain>
    </source>
</reference>
<gene>
    <name evidence="1" type="ordered locus">ELI_2365</name>
</gene>
<proteinExistence type="predicted"/>
<dbReference type="EMBL" id="CP002273">
    <property type="protein sequence ID" value="ADO37347.1"/>
    <property type="molecule type" value="Genomic_DNA"/>
</dbReference>
<accession>E3GDW5</accession>
<protein>
    <submittedName>
        <fullName evidence="1">Uncharacterized protein</fullName>
    </submittedName>
</protein>
<evidence type="ECO:0000313" key="1">
    <source>
        <dbReference type="EMBL" id="ADO37347.1"/>
    </source>
</evidence>
<dbReference type="KEGG" id="elm:ELI_2365"/>
<reference evidence="1 2" key="2">
    <citation type="journal article" date="2011" name="J. Bacteriol.">
        <title>Complete genome sequence of a carbon monoxide-utilizing acetogen, Eubacterium limosum KIST612.</title>
        <authorList>
            <person name="Roh H."/>
            <person name="Ko H.J."/>
            <person name="Kim D."/>
            <person name="Choi D.G."/>
            <person name="Park S."/>
            <person name="Kim S."/>
            <person name="Chang I.S."/>
            <person name="Choi I.G."/>
        </authorList>
    </citation>
    <scope>NUCLEOTIDE SEQUENCE [LARGE SCALE GENOMIC DNA]</scope>
    <source>
        <strain evidence="1 2">KIST612</strain>
    </source>
</reference>
<dbReference type="Proteomes" id="UP000006873">
    <property type="component" value="Chromosome"/>
</dbReference>
<name>E3GDW5_9FIRM</name>
<organism evidence="1 2">
    <name type="scientific">Eubacterium callanderi</name>
    <dbReference type="NCBI Taxonomy" id="53442"/>
    <lineage>
        <taxon>Bacteria</taxon>
        <taxon>Bacillati</taxon>
        <taxon>Bacillota</taxon>
        <taxon>Clostridia</taxon>
        <taxon>Eubacteriales</taxon>
        <taxon>Eubacteriaceae</taxon>
        <taxon>Eubacterium</taxon>
    </lineage>
</organism>
<dbReference type="AlphaFoldDB" id="E3GDW5"/>
<sequence>MLEACLVIKKFNVVFCGKKAYDKGKILRRSEKNDNPEIECWPLRL</sequence>
<dbReference type="HOGENOM" id="CLU_3199949_0_0_9"/>